<evidence type="ECO:0000313" key="7">
    <source>
        <dbReference type="EMBL" id="WCT71896.1"/>
    </source>
</evidence>
<dbReference type="RefSeq" id="WP_273685843.1">
    <property type="nucleotide sequence ID" value="NZ_CP117411.1"/>
</dbReference>
<dbReference type="Gene3D" id="3.50.50.60">
    <property type="entry name" value="FAD/NAD(P)-binding domain"/>
    <property type="match status" value="1"/>
</dbReference>
<reference evidence="7 8" key="1">
    <citation type="submission" date="2023-02" db="EMBL/GenBank/DDBJ databases">
        <title>Genome sequence of Sphingomonas naphthae.</title>
        <authorList>
            <person name="Kim S."/>
            <person name="Heo J."/>
            <person name="Kwon S.-W."/>
        </authorList>
    </citation>
    <scope>NUCLEOTIDE SEQUENCE [LARGE SCALE GENOMIC DNA]</scope>
    <source>
        <strain evidence="7 8">KACC 18716</strain>
    </source>
</reference>
<comment type="cofactor">
    <cofactor evidence="1">
        <name>FAD</name>
        <dbReference type="ChEBI" id="CHEBI:57692"/>
    </cofactor>
</comment>
<evidence type="ECO:0000256" key="1">
    <source>
        <dbReference type="ARBA" id="ARBA00001974"/>
    </source>
</evidence>
<feature type="domain" description="FAD dependent oxidoreductase" evidence="6">
    <location>
        <begin position="5"/>
        <end position="363"/>
    </location>
</feature>
<keyword evidence="2" id="KW-0285">Flavoprotein</keyword>
<accession>A0ABY7TF79</accession>
<evidence type="ECO:0000256" key="4">
    <source>
        <dbReference type="ARBA" id="ARBA00023002"/>
    </source>
</evidence>
<keyword evidence="3" id="KW-0274">FAD</keyword>
<dbReference type="PANTHER" id="PTHR43104">
    <property type="entry name" value="L-2-HYDROXYGLUTARATE DEHYDROGENASE, MITOCHONDRIAL"/>
    <property type="match status" value="1"/>
</dbReference>
<evidence type="ECO:0000256" key="2">
    <source>
        <dbReference type="ARBA" id="ARBA00022630"/>
    </source>
</evidence>
<proteinExistence type="inferred from homology"/>
<evidence type="ECO:0000313" key="8">
    <source>
        <dbReference type="Proteomes" id="UP001220395"/>
    </source>
</evidence>
<evidence type="ECO:0000256" key="5">
    <source>
        <dbReference type="ARBA" id="ARBA00037941"/>
    </source>
</evidence>
<dbReference type="Gene3D" id="3.30.9.10">
    <property type="entry name" value="D-Amino Acid Oxidase, subunit A, domain 2"/>
    <property type="match status" value="1"/>
</dbReference>
<evidence type="ECO:0000259" key="6">
    <source>
        <dbReference type="Pfam" id="PF01266"/>
    </source>
</evidence>
<sequence length="372" mass="38937">MNTLDTVVIGAGVVGLAVARTLARHGQETILCDAEAAFGTGTSARNSEVIHAGIYYPRGSLKAALCTRGRAMLYAYCAAHGVPHRRLGKLIFAADALQIAALDAILDAAHAAGVDDLHRLDAAEARRLEPALACHEALLSPSTGIVDSHALMTSLLGEAEDRGATLATHARVTRLTRQPGGWGVHIDDEAAPTLVARQVVNAAGLTAHLLAHQTEGLEAGDIPDIRYARGVYFTYAGRAPFTRLIYPVPVPGGLGTHLTLDMGGMARFGPDVEWIDGIDYTVDPGRKAGFLAAARLIWPEIDPDRLTPGYAGIRPKIGGPGSPAADFRVDGPEAHGLPGLVNLFGIESPGLTSSLAIADLVAEKLGFPPEMA</sequence>
<dbReference type="InterPro" id="IPR036188">
    <property type="entry name" value="FAD/NAD-bd_sf"/>
</dbReference>
<keyword evidence="8" id="KW-1185">Reference proteome</keyword>
<gene>
    <name evidence="7" type="ORF">PQ455_09540</name>
</gene>
<evidence type="ECO:0000256" key="3">
    <source>
        <dbReference type="ARBA" id="ARBA00022827"/>
    </source>
</evidence>
<dbReference type="EMBL" id="CP117411">
    <property type="protein sequence ID" value="WCT71896.1"/>
    <property type="molecule type" value="Genomic_DNA"/>
</dbReference>
<dbReference type="Pfam" id="PF01266">
    <property type="entry name" value="DAO"/>
    <property type="match status" value="1"/>
</dbReference>
<protein>
    <submittedName>
        <fullName evidence="7">NAD(P)/FAD-dependent oxidoreductase</fullName>
    </submittedName>
</protein>
<organism evidence="7 8">
    <name type="scientific">Sphingomonas naphthae</name>
    <dbReference type="NCBI Taxonomy" id="1813468"/>
    <lineage>
        <taxon>Bacteria</taxon>
        <taxon>Pseudomonadati</taxon>
        <taxon>Pseudomonadota</taxon>
        <taxon>Alphaproteobacteria</taxon>
        <taxon>Sphingomonadales</taxon>
        <taxon>Sphingomonadaceae</taxon>
        <taxon>Sphingomonas</taxon>
    </lineage>
</organism>
<comment type="similarity">
    <text evidence="5">Belongs to the L2HGDH family.</text>
</comment>
<dbReference type="PANTHER" id="PTHR43104:SF4">
    <property type="entry name" value="L-2-HYDROXYGLUTARATE DEHYDROGENASE, MITOCHONDRIAL"/>
    <property type="match status" value="1"/>
</dbReference>
<name>A0ABY7TF79_9SPHN</name>
<keyword evidence="4" id="KW-0560">Oxidoreductase</keyword>
<dbReference type="Proteomes" id="UP001220395">
    <property type="component" value="Chromosome"/>
</dbReference>
<dbReference type="InterPro" id="IPR006076">
    <property type="entry name" value="FAD-dep_OxRdtase"/>
</dbReference>
<dbReference type="SUPFAM" id="SSF51905">
    <property type="entry name" value="FAD/NAD(P)-binding domain"/>
    <property type="match status" value="1"/>
</dbReference>